<comment type="pathway">
    <text evidence="1">Siderophore biosynthesis.</text>
</comment>
<dbReference type="PANTHER" id="PTHR43767">
    <property type="entry name" value="LONG-CHAIN-FATTY-ACID--COA LIGASE"/>
    <property type="match status" value="1"/>
</dbReference>
<dbReference type="FunFam" id="3.30.300.30:FF:000008">
    <property type="entry name" value="2,3-dihydroxybenzoate-AMP ligase"/>
    <property type="match status" value="1"/>
</dbReference>
<evidence type="ECO:0000256" key="2">
    <source>
        <dbReference type="ARBA" id="ARBA00006432"/>
    </source>
</evidence>
<dbReference type="SUPFAM" id="SSF56801">
    <property type="entry name" value="Acetyl-CoA synthetase-like"/>
    <property type="match status" value="1"/>
</dbReference>
<protein>
    <submittedName>
        <fullName evidence="6">2,3-dihydroxybenzoate-AMP ligase</fullName>
        <ecNumber evidence="6">2.7.7.58</ecNumber>
    </submittedName>
</protein>
<comment type="similarity">
    <text evidence="2">Belongs to the ATP-dependent AMP-binding enzyme family.</text>
</comment>
<dbReference type="STRING" id="349521.HCH_06564"/>
<feature type="domain" description="AMP-binding enzyme C-terminal" evidence="5">
    <location>
        <begin position="455"/>
        <end position="536"/>
    </location>
</feature>
<dbReference type="FunFam" id="3.40.50.980:FF:000003">
    <property type="entry name" value="Vibriobactin-specific 2,3-dihydroxybenzoate-AMP ligase"/>
    <property type="match status" value="1"/>
</dbReference>
<dbReference type="Proteomes" id="UP000000238">
    <property type="component" value="Chromosome"/>
</dbReference>
<accession>Q2S822</accession>
<dbReference type="GO" id="GO:0016779">
    <property type="term" value="F:nucleotidyltransferase activity"/>
    <property type="evidence" value="ECO:0007669"/>
    <property type="project" value="UniProtKB-KW"/>
</dbReference>
<gene>
    <name evidence="6" type="ordered locus">HCH_06564</name>
</gene>
<dbReference type="InterPro" id="IPR025110">
    <property type="entry name" value="AMP-bd_C"/>
</dbReference>
<dbReference type="InterPro" id="IPR020845">
    <property type="entry name" value="AMP-binding_CS"/>
</dbReference>
<dbReference type="InterPro" id="IPR000873">
    <property type="entry name" value="AMP-dep_synth/lig_dom"/>
</dbReference>
<sequence>MSASMEQPQIELTPWPEAEAELYRAAGYWTGDVLGSILSRGAQAFGDRTAVIAGERSWTYGDLNARADQLASGLNTLGITPGSKVVVQLPNIGEFIEVIFALFRLGAAPIMALPTHRYAEISYFCEFADAVAYIAPAKSGGFDYRDIGKKLKDEGLVRQVIIAGDAGDFVPLDGLYQAPGAAPEIDPSAIALLQLSGGTTGMSKLIPRTHDDYLYSVRASAEICGLSPQTVYLAVLPAAHNFPLSSPGVLGVLYAGGTVVLSESGAPDIAFPLIARHRVTMTAMVPPLALAWMTACDNLKKSGAPPDLSSLQVLQVGGAKFTEEAARRVTPVLGCKLQQVFGMAEGLVNYTRLDDDIDTVVTTQGRPISPADEVRIVDEDDQPVAPGATGLLLTRGPYTIRGYFKAAEHNAKSFTADGFYRTGDVVRLTDAGYLVVEGRAKDQINRGGEKVAADELENHLLAHPLVHDAAVVAMPDPYLGERTCAYVIPQNHAAAPEQRPRPQDLLKFLRERDLAVFKIPDRIEFIDAFPKTRLGKVDKKALRQMIAEKIAPPTVA</sequence>
<organism evidence="6 7">
    <name type="scientific">Hahella chejuensis (strain KCTC 2396)</name>
    <dbReference type="NCBI Taxonomy" id="349521"/>
    <lineage>
        <taxon>Bacteria</taxon>
        <taxon>Pseudomonadati</taxon>
        <taxon>Pseudomonadota</taxon>
        <taxon>Gammaproteobacteria</taxon>
        <taxon>Oceanospirillales</taxon>
        <taxon>Hahellaceae</taxon>
        <taxon>Hahella</taxon>
    </lineage>
</organism>
<dbReference type="GO" id="GO:0008668">
    <property type="term" value="F:2,3-dihydroxybenzoate--[aryl-carrier protein] ligase"/>
    <property type="evidence" value="ECO:0007669"/>
    <property type="project" value="InterPro"/>
</dbReference>
<dbReference type="PANTHER" id="PTHR43767:SF1">
    <property type="entry name" value="NONRIBOSOMAL PEPTIDE SYNTHASE PES1 (EUROFUNG)-RELATED"/>
    <property type="match status" value="1"/>
</dbReference>
<dbReference type="FunFam" id="2.30.38.10:FF:000003">
    <property type="entry name" value="Vibriobactin-specific 2,3-dihydroxybenzoate-AMP ligase"/>
    <property type="match status" value="1"/>
</dbReference>
<evidence type="ECO:0000259" key="4">
    <source>
        <dbReference type="Pfam" id="PF00501"/>
    </source>
</evidence>
<dbReference type="Gene3D" id="3.30.300.30">
    <property type="match status" value="1"/>
</dbReference>
<keyword evidence="7" id="KW-1185">Reference proteome</keyword>
<evidence type="ECO:0000256" key="1">
    <source>
        <dbReference type="ARBA" id="ARBA00004924"/>
    </source>
</evidence>
<dbReference type="Pfam" id="PF13193">
    <property type="entry name" value="AMP-binding_C"/>
    <property type="match status" value="1"/>
</dbReference>
<keyword evidence="3 6" id="KW-0436">Ligase</keyword>
<dbReference type="Gene3D" id="3.40.50.980">
    <property type="match status" value="2"/>
</dbReference>
<dbReference type="InterPro" id="IPR050237">
    <property type="entry name" value="ATP-dep_AMP-bd_enzyme"/>
</dbReference>
<dbReference type="EMBL" id="CP000155">
    <property type="protein sequence ID" value="ABC33202.1"/>
    <property type="molecule type" value="Genomic_DNA"/>
</dbReference>
<evidence type="ECO:0000313" key="6">
    <source>
        <dbReference type="EMBL" id="ABC33202.1"/>
    </source>
</evidence>
<dbReference type="KEGG" id="hch:HCH_06564"/>
<dbReference type="Gene3D" id="2.30.38.10">
    <property type="entry name" value="Luciferase, Domain 3"/>
    <property type="match status" value="1"/>
</dbReference>
<dbReference type="NCBIfam" id="TIGR02275">
    <property type="entry name" value="DHB_AMP_lig"/>
    <property type="match status" value="1"/>
</dbReference>
<evidence type="ECO:0000259" key="5">
    <source>
        <dbReference type="Pfam" id="PF13193"/>
    </source>
</evidence>
<dbReference type="EC" id="2.7.7.58" evidence="6"/>
<evidence type="ECO:0000256" key="3">
    <source>
        <dbReference type="ARBA" id="ARBA00022598"/>
    </source>
</evidence>
<dbReference type="RefSeq" id="WP_011400254.1">
    <property type="nucleotide sequence ID" value="NC_007645.1"/>
</dbReference>
<keyword evidence="6" id="KW-0808">Transferase</keyword>
<dbReference type="InterPro" id="IPR011963">
    <property type="entry name" value="DHB_AMP_lig"/>
</dbReference>
<dbReference type="eggNOG" id="COG1021">
    <property type="taxonomic scope" value="Bacteria"/>
</dbReference>
<evidence type="ECO:0000313" key="7">
    <source>
        <dbReference type="Proteomes" id="UP000000238"/>
    </source>
</evidence>
<feature type="domain" description="AMP-dependent synthetase/ligase" evidence="4">
    <location>
        <begin position="40"/>
        <end position="404"/>
    </location>
</feature>
<dbReference type="Pfam" id="PF00501">
    <property type="entry name" value="AMP-binding"/>
    <property type="match status" value="1"/>
</dbReference>
<proteinExistence type="inferred from homology"/>
<dbReference type="HOGENOM" id="CLU_000022_59_7_6"/>
<dbReference type="CDD" id="cd05920">
    <property type="entry name" value="23DHB-AMP_lg"/>
    <property type="match status" value="1"/>
</dbReference>
<reference evidence="6 7" key="1">
    <citation type="journal article" date="2005" name="Nucleic Acids Res.">
        <title>Genomic blueprint of Hahella chejuensis, a marine microbe producing an algicidal agent.</title>
        <authorList>
            <person name="Jeong H."/>
            <person name="Yim J.H."/>
            <person name="Lee C."/>
            <person name="Choi S.-H."/>
            <person name="Park Y.K."/>
            <person name="Yoon S.H."/>
            <person name="Hur C.-G."/>
            <person name="Kang H.-Y."/>
            <person name="Kim D."/>
            <person name="Lee H.H."/>
            <person name="Park K.H."/>
            <person name="Park S.-H."/>
            <person name="Park H.-S."/>
            <person name="Lee H.K."/>
            <person name="Oh T.K."/>
            <person name="Kim J.F."/>
        </authorList>
    </citation>
    <scope>NUCLEOTIDE SEQUENCE [LARGE SCALE GENOMIC DNA]</scope>
    <source>
        <strain evidence="6 7">KCTC 2396</strain>
    </source>
</reference>
<dbReference type="PROSITE" id="PS00455">
    <property type="entry name" value="AMP_BINDING"/>
    <property type="match status" value="1"/>
</dbReference>
<dbReference type="InterPro" id="IPR045851">
    <property type="entry name" value="AMP-bd_C_sf"/>
</dbReference>
<dbReference type="AlphaFoldDB" id="Q2S822"/>
<keyword evidence="6" id="KW-0548">Nucleotidyltransferase</keyword>
<name>Q2S822_HAHCH</name>
<dbReference type="GO" id="GO:0019290">
    <property type="term" value="P:siderophore biosynthetic process"/>
    <property type="evidence" value="ECO:0007669"/>
    <property type="project" value="InterPro"/>
</dbReference>